<sequence>TEGPAPAGPLRRRNGGGAAVAGERSGFTEMMSLDISDSAQIYAAFVVYLDLLEGRNWHEVKHVGVAELQLVCLHAREREQDSLQVMVPVPVHISLISASPSLKVVRLPQQLIPSADKHFGLFRNCICSRR</sequence>
<accession>A0A8C8A442</accession>
<name>A0A8C8A442_9STRI</name>
<dbReference type="SUPFAM" id="SSF53032">
    <property type="entry name" value="tRNA-intron endonuclease catalytic domain-like"/>
    <property type="match status" value="1"/>
</dbReference>
<dbReference type="Ensembl" id="ENSOSUT00000000149.1">
    <property type="protein sequence ID" value="ENSOSUP00000000143.1"/>
    <property type="gene ID" value="ENSOSUG00000000123.1"/>
</dbReference>
<dbReference type="Gene3D" id="3.40.1350.10">
    <property type="match status" value="1"/>
</dbReference>
<dbReference type="GO" id="GO:0003676">
    <property type="term" value="F:nucleic acid binding"/>
    <property type="evidence" value="ECO:0007669"/>
    <property type="project" value="InterPro"/>
</dbReference>
<dbReference type="GO" id="GO:0006388">
    <property type="term" value="P:tRNA splicing, via endonucleolytic cleavage and ligation"/>
    <property type="evidence" value="ECO:0007669"/>
    <property type="project" value="InterPro"/>
</dbReference>
<organism evidence="4 5">
    <name type="scientific">Otus sunia</name>
    <name type="common">Oriental scops-owl</name>
    <dbReference type="NCBI Taxonomy" id="257818"/>
    <lineage>
        <taxon>Eukaryota</taxon>
        <taxon>Metazoa</taxon>
        <taxon>Chordata</taxon>
        <taxon>Craniata</taxon>
        <taxon>Vertebrata</taxon>
        <taxon>Euteleostomi</taxon>
        <taxon>Archelosauria</taxon>
        <taxon>Archosauria</taxon>
        <taxon>Dinosauria</taxon>
        <taxon>Saurischia</taxon>
        <taxon>Theropoda</taxon>
        <taxon>Coelurosauria</taxon>
        <taxon>Aves</taxon>
        <taxon>Neognathae</taxon>
        <taxon>Neoaves</taxon>
        <taxon>Telluraves</taxon>
        <taxon>Strigiformes</taxon>
        <taxon>Strigidae</taxon>
        <taxon>Otus</taxon>
    </lineage>
</organism>
<dbReference type="InterPro" id="IPR018593">
    <property type="entry name" value="tRNA-endonuc_su_Sen15"/>
</dbReference>
<dbReference type="PANTHER" id="PTHR28582">
    <property type="entry name" value="TRNA-SPLICING ENDONUCLEASE SUBUNIT SEN15"/>
    <property type="match status" value="1"/>
</dbReference>
<dbReference type="AlphaFoldDB" id="A0A8C8A442"/>
<dbReference type="PANTHER" id="PTHR28582:SF1">
    <property type="entry name" value="TRNA-SPLICING ENDONUCLEASE SUBUNIT SEN15"/>
    <property type="match status" value="1"/>
</dbReference>
<evidence type="ECO:0000259" key="3">
    <source>
        <dbReference type="Pfam" id="PF09631"/>
    </source>
</evidence>
<keyword evidence="5" id="KW-1185">Reference proteome</keyword>
<reference evidence="4" key="2">
    <citation type="submission" date="2025-09" db="UniProtKB">
        <authorList>
            <consortium name="Ensembl"/>
        </authorList>
    </citation>
    <scope>IDENTIFICATION</scope>
</reference>
<evidence type="ECO:0000313" key="4">
    <source>
        <dbReference type="Ensembl" id="ENSOSUP00000000143.1"/>
    </source>
</evidence>
<dbReference type="InterPro" id="IPR011856">
    <property type="entry name" value="tRNA_endonuc-like_dom_sf"/>
</dbReference>
<dbReference type="Proteomes" id="UP000694552">
    <property type="component" value="Unplaced"/>
</dbReference>
<evidence type="ECO:0000256" key="2">
    <source>
        <dbReference type="ARBA" id="ARBA00022694"/>
    </source>
</evidence>
<dbReference type="GO" id="GO:0005634">
    <property type="term" value="C:nucleus"/>
    <property type="evidence" value="ECO:0007669"/>
    <property type="project" value="UniProtKB-ARBA"/>
</dbReference>
<feature type="domain" description="tRNA-splicing endonuclease subunit Sen15" evidence="3">
    <location>
        <begin position="47"/>
        <end position="95"/>
    </location>
</feature>
<reference evidence="4" key="1">
    <citation type="submission" date="2025-08" db="UniProtKB">
        <authorList>
            <consortium name="Ensembl"/>
        </authorList>
    </citation>
    <scope>IDENTIFICATION</scope>
</reference>
<evidence type="ECO:0000256" key="1">
    <source>
        <dbReference type="ARBA" id="ARBA00006091"/>
    </source>
</evidence>
<comment type="similarity">
    <text evidence="1">Belongs to the SEN15 family.</text>
</comment>
<proteinExistence type="inferred from homology"/>
<protein>
    <submittedName>
        <fullName evidence="4">tRNA splicing endonuclease subunit 15</fullName>
    </submittedName>
</protein>
<evidence type="ECO:0000313" key="5">
    <source>
        <dbReference type="Proteomes" id="UP000694552"/>
    </source>
</evidence>
<keyword evidence="2" id="KW-0819">tRNA processing</keyword>
<dbReference type="Pfam" id="PF09631">
    <property type="entry name" value="Sen15"/>
    <property type="match status" value="1"/>
</dbReference>
<dbReference type="InterPro" id="IPR036167">
    <property type="entry name" value="tRNA_intron_Endo_cat-like_sf"/>
</dbReference>